<feature type="domain" description="PB1" evidence="6">
    <location>
        <begin position="1250"/>
        <end position="1332"/>
    </location>
</feature>
<dbReference type="GO" id="GO:0003677">
    <property type="term" value="F:DNA binding"/>
    <property type="evidence" value="ECO:0007669"/>
    <property type="project" value="UniProtKB-KW"/>
</dbReference>
<feature type="domain" description="PB1" evidence="6">
    <location>
        <begin position="1121"/>
        <end position="1203"/>
    </location>
</feature>
<accession>A0A4S4E6B7</accession>
<dbReference type="InterPro" id="IPR045012">
    <property type="entry name" value="NLP"/>
</dbReference>
<sequence>MSAIMADDQQHVLWRENRGDDDDDKMSDFPHNLISYVNNNQFLCDRGIFNRGSVFSTLQHHPPSQPSPFSKIIDLDSETPIAANQELIGKIKSIMKWIVFCPGQFLVQFWKVIEIGGRRLLTTQDQPFGLSTTHEGLCSYRLISLNYQFYVDGESEADLGLPGRVFRHRRPESSPNVQYYSCKEYPQRDHDVISKVRRSWALPVLESSGQCCVGEVGLRSSETCNHLYNKHKKYEDEALKDALAEIKKVLIEVCKSHDLPLAQTWVPCRLCNPAVAGGSFNVSCREHLMFRFDIACCRDKDKLPFVDVCTLHSLGKGQGVVGKAFSSHNLVFCKDITQFSIIEYPLVYYACKYGLTGCFSICLRSSYTGDNVYVLEFFLRPSNTEGGDPKIALVPLLTTLKQHFRSFKVASGEELGEELSVEVIDSSKDDKLDSFQIPQIARSPDMMKNGGEMDYLDLSDQQLMEEDVIDTRNNVVLNTQINNIIVTSSQQKCITNSSQRQQRKAGIPISSEDIQQHVGMKLDDAAASLHDSQSTLKRACSEYGITGWSCRKRNKDNLAPSNKFVQGVAQEQIQESSQPPISDPPCKQDLATTYTKAHSMATQDTSIVTIKAKHGENFIKFKFPVLSGMVEFQQEVAKRLHLEDGTYSVKYQDDGNNWILIACDEELRDYISKSKSLGKNIVTMSLEPNYNKFVQGVAQEQIRESCQPPISDPPRKQGLATTCAKVHSMATQDIVTIKAKHGENFIKFKLSVLSGMVEFQQEVAKRLQLEDGTYSVKYQDDGNNWILIACDEELRDYISKSKSLGKNIVTMSLEPNYDELVQGVSQEQIQESSQPPIFDPPRKQDLATTCAKVHSLATQDTSTVTIKAKHGENFIKFKLPVLSGMVEFQQEVAKRLQLEDGTYSVKYQDDGNNWILIACDEELRDYISKSKSLGKNIVTMSLEPNCDKLVQDAAQEQIRESSQPPISDPPRKQDLATTCAMVHSLATQDTSTVTIKAKHGENFIKFKLPVLSGMVEFQQEVAKRLQLEDGTYSVKYQDDGNNWILIACDEELQDYISKSKSLGKNIVTMSLEPNYDKLVQDAAQEQIRESSQPPISDPPRKQDLATTCTKVHSLATQDTSTVTIKAKHGENFIKFKLPVLSGMVEFQQEVAKRLQLEDGTYSVKYQDDGDNWILIACDEELRDYISKSKSLGKNIVTMSLEPNCDILVQDAAQEQIRESSQPPISDPPRKEDLATTCAKVHSMATQDTSIVTIKAKHGENFIKFKLPVLSGMVEFQQEVARRLHLDDGTYSVKYQDDGNNWILIARDEELRDYISKSKSLGKNIVTMLLQPITSCPP</sequence>
<dbReference type="PANTHER" id="PTHR32002">
    <property type="entry name" value="PROTEIN NLP8"/>
    <property type="match status" value="1"/>
</dbReference>
<dbReference type="EMBL" id="SDRB02007208">
    <property type="protein sequence ID" value="THG11560.1"/>
    <property type="molecule type" value="Genomic_DNA"/>
</dbReference>
<keyword evidence="2" id="KW-0238">DNA-binding</keyword>
<dbReference type="Gene3D" id="3.10.20.90">
    <property type="entry name" value="Phosphatidylinositol 3-kinase Catalytic Subunit, Chain A, domain 1"/>
    <property type="match status" value="6"/>
</dbReference>
<evidence type="ECO:0008006" key="9">
    <source>
        <dbReference type="Google" id="ProtNLM"/>
    </source>
</evidence>
<evidence type="ECO:0000256" key="4">
    <source>
        <dbReference type="ARBA" id="ARBA00023242"/>
    </source>
</evidence>
<proteinExistence type="predicted"/>
<dbReference type="InterPro" id="IPR003035">
    <property type="entry name" value="RWP-RK_dom"/>
</dbReference>
<evidence type="ECO:0000259" key="6">
    <source>
        <dbReference type="PROSITE" id="PS51745"/>
    </source>
</evidence>
<keyword evidence="8" id="KW-1185">Reference proteome</keyword>
<evidence type="ECO:0000313" key="7">
    <source>
        <dbReference type="EMBL" id="THG11560.1"/>
    </source>
</evidence>
<feature type="domain" description="RWP-RK" evidence="5">
    <location>
        <begin position="491"/>
        <end position="579"/>
    </location>
</feature>
<dbReference type="Pfam" id="PF00564">
    <property type="entry name" value="PB1"/>
    <property type="match status" value="6"/>
</dbReference>
<keyword evidence="4" id="KW-0539">Nucleus</keyword>
<dbReference type="PROSITE" id="PS51745">
    <property type="entry name" value="PB1"/>
    <property type="match status" value="6"/>
</dbReference>
<evidence type="ECO:0000259" key="5">
    <source>
        <dbReference type="PROSITE" id="PS51519"/>
    </source>
</evidence>
<dbReference type="InterPro" id="IPR053793">
    <property type="entry name" value="PB1-like"/>
</dbReference>
<name>A0A4S4E6B7_CAMSN</name>
<dbReference type="InterPro" id="IPR055081">
    <property type="entry name" value="NLP1-9_GAF"/>
</dbReference>
<evidence type="ECO:0000256" key="3">
    <source>
        <dbReference type="ARBA" id="ARBA00023163"/>
    </source>
</evidence>
<comment type="caution">
    <text evidence="7">The sequence shown here is derived from an EMBL/GenBank/DDBJ whole genome shotgun (WGS) entry which is preliminary data.</text>
</comment>
<protein>
    <recommendedName>
        <fullName evidence="9">PB1 domain-containing protein</fullName>
    </recommendedName>
</protein>
<dbReference type="SUPFAM" id="SSF54277">
    <property type="entry name" value="CAD &amp; PB1 domains"/>
    <property type="match status" value="6"/>
</dbReference>
<dbReference type="PROSITE" id="PS51519">
    <property type="entry name" value="RWP_RK"/>
    <property type="match status" value="1"/>
</dbReference>
<gene>
    <name evidence="7" type="ORF">TEA_016211</name>
</gene>
<dbReference type="SMART" id="SM00666">
    <property type="entry name" value="PB1"/>
    <property type="match status" value="6"/>
</dbReference>
<dbReference type="STRING" id="542762.A0A4S4E6B7"/>
<dbReference type="Proteomes" id="UP000306102">
    <property type="component" value="Unassembled WGS sequence"/>
</dbReference>
<dbReference type="Pfam" id="PF02042">
    <property type="entry name" value="RWP-RK"/>
    <property type="match status" value="1"/>
</dbReference>
<dbReference type="GO" id="GO:0003700">
    <property type="term" value="F:DNA-binding transcription factor activity"/>
    <property type="evidence" value="ECO:0007669"/>
    <property type="project" value="InterPro"/>
</dbReference>
<organism evidence="7 8">
    <name type="scientific">Camellia sinensis var. sinensis</name>
    <name type="common">China tea</name>
    <dbReference type="NCBI Taxonomy" id="542762"/>
    <lineage>
        <taxon>Eukaryota</taxon>
        <taxon>Viridiplantae</taxon>
        <taxon>Streptophyta</taxon>
        <taxon>Embryophyta</taxon>
        <taxon>Tracheophyta</taxon>
        <taxon>Spermatophyta</taxon>
        <taxon>Magnoliopsida</taxon>
        <taxon>eudicotyledons</taxon>
        <taxon>Gunneridae</taxon>
        <taxon>Pentapetalae</taxon>
        <taxon>asterids</taxon>
        <taxon>Ericales</taxon>
        <taxon>Theaceae</taxon>
        <taxon>Camellia</taxon>
    </lineage>
</organism>
<feature type="domain" description="PB1" evidence="6">
    <location>
        <begin position="863"/>
        <end position="945"/>
    </location>
</feature>
<evidence type="ECO:0000313" key="8">
    <source>
        <dbReference type="Proteomes" id="UP000306102"/>
    </source>
</evidence>
<dbReference type="PANTHER" id="PTHR32002:SF49">
    <property type="entry name" value="BILE ACID:SODIUM SYMPORTER_ARSENICAL RESISTANCE PROTEIN ACR3-RELATED"/>
    <property type="match status" value="1"/>
</dbReference>
<feature type="domain" description="PB1" evidence="6">
    <location>
        <begin position="734"/>
        <end position="816"/>
    </location>
</feature>
<feature type="domain" description="PB1" evidence="6">
    <location>
        <begin position="992"/>
        <end position="1074"/>
    </location>
</feature>
<evidence type="ECO:0000256" key="1">
    <source>
        <dbReference type="ARBA" id="ARBA00023015"/>
    </source>
</evidence>
<feature type="domain" description="PB1" evidence="6">
    <location>
        <begin position="607"/>
        <end position="689"/>
    </location>
</feature>
<reference evidence="7 8" key="1">
    <citation type="journal article" date="2018" name="Proc. Natl. Acad. Sci. U.S.A.">
        <title>Draft genome sequence of Camellia sinensis var. sinensis provides insights into the evolution of the tea genome and tea quality.</title>
        <authorList>
            <person name="Wei C."/>
            <person name="Yang H."/>
            <person name="Wang S."/>
            <person name="Zhao J."/>
            <person name="Liu C."/>
            <person name="Gao L."/>
            <person name="Xia E."/>
            <person name="Lu Y."/>
            <person name="Tai Y."/>
            <person name="She G."/>
            <person name="Sun J."/>
            <person name="Cao H."/>
            <person name="Tong W."/>
            <person name="Gao Q."/>
            <person name="Li Y."/>
            <person name="Deng W."/>
            <person name="Jiang X."/>
            <person name="Wang W."/>
            <person name="Chen Q."/>
            <person name="Zhang S."/>
            <person name="Li H."/>
            <person name="Wu J."/>
            <person name="Wang P."/>
            <person name="Li P."/>
            <person name="Shi C."/>
            <person name="Zheng F."/>
            <person name="Jian J."/>
            <person name="Huang B."/>
            <person name="Shan D."/>
            <person name="Shi M."/>
            <person name="Fang C."/>
            <person name="Yue Y."/>
            <person name="Li F."/>
            <person name="Li D."/>
            <person name="Wei S."/>
            <person name="Han B."/>
            <person name="Jiang C."/>
            <person name="Yin Y."/>
            <person name="Xia T."/>
            <person name="Zhang Z."/>
            <person name="Bennetzen J.L."/>
            <person name="Zhao S."/>
            <person name="Wan X."/>
        </authorList>
    </citation>
    <scope>NUCLEOTIDE SEQUENCE [LARGE SCALE GENOMIC DNA]</scope>
    <source>
        <strain evidence="8">cv. Shuchazao</strain>
        <tissue evidence="7">Leaf</tissue>
    </source>
</reference>
<dbReference type="Pfam" id="PF22922">
    <property type="entry name" value="GAF_NLP"/>
    <property type="match status" value="1"/>
</dbReference>
<dbReference type="InterPro" id="IPR000270">
    <property type="entry name" value="PB1_dom"/>
</dbReference>
<keyword evidence="3" id="KW-0804">Transcription</keyword>
<evidence type="ECO:0000256" key="2">
    <source>
        <dbReference type="ARBA" id="ARBA00023125"/>
    </source>
</evidence>
<keyword evidence="1" id="KW-0805">Transcription regulation</keyword>